<proteinExistence type="predicted"/>
<keyword evidence="2" id="KW-1185">Reference proteome</keyword>
<name>A0A3N4J455_9PEZI</name>
<evidence type="ECO:0000313" key="1">
    <source>
        <dbReference type="EMBL" id="RPA93103.1"/>
    </source>
</evidence>
<organism evidence="1 2">
    <name type="scientific">Choiromyces venosus 120613-1</name>
    <dbReference type="NCBI Taxonomy" id="1336337"/>
    <lineage>
        <taxon>Eukaryota</taxon>
        <taxon>Fungi</taxon>
        <taxon>Dikarya</taxon>
        <taxon>Ascomycota</taxon>
        <taxon>Pezizomycotina</taxon>
        <taxon>Pezizomycetes</taxon>
        <taxon>Pezizales</taxon>
        <taxon>Tuberaceae</taxon>
        <taxon>Choiromyces</taxon>
    </lineage>
</organism>
<evidence type="ECO:0008006" key="3">
    <source>
        <dbReference type="Google" id="ProtNLM"/>
    </source>
</evidence>
<gene>
    <name evidence="1" type="ORF">L873DRAFT_1707018</name>
</gene>
<accession>A0A3N4J455</accession>
<dbReference type="EMBL" id="ML120460">
    <property type="protein sequence ID" value="RPA93103.1"/>
    <property type="molecule type" value="Genomic_DNA"/>
</dbReference>
<dbReference type="OrthoDB" id="5379756at2759"/>
<sequence length="54" mass="6488">MIDGTLVLLYSKLHYFGEQFFNHKNNYSVNVQVCIKYVFDICYSYLMQEANRIL</sequence>
<reference evidence="1 2" key="1">
    <citation type="journal article" date="2018" name="Nat. Ecol. Evol.">
        <title>Pezizomycetes genomes reveal the molecular basis of ectomycorrhizal truffle lifestyle.</title>
        <authorList>
            <person name="Murat C."/>
            <person name="Payen T."/>
            <person name="Noel B."/>
            <person name="Kuo A."/>
            <person name="Morin E."/>
            <person name="Chen J."/>
            <person name="Kohler A."/>
            <person name="Krizsan K."/>
            <person name="Balestrini R."/>
            <person name="Da Silva C."/>
            <person name="Montanini B."/>
            <person name="Hainaut M."/>
            <person name="Levati E."/>
            <person name="Barry K.W."/>
            <person name="Belfiori B."/>
            <person name="Cichocki N."/>
            <person name="Clum A."/>
            <person name="Dockter R.B."/>
            <person name="Fauchery L."/>
            <person name="Guy J."/>
            <person name="Iotti M."/>
            <person name="Le Tacon F."/>
            <person name="Lindquist E.A."/>
            <person name="Lipzen A."/>
            <person name="Malagnac F."/>
            <person name="Mello A."/>
            <person name="Molinier V."/>
            <person name="Miyauchi S."/>
            <person name="Poulain J."/>
            <person name="Riccioni C."/>
            <person name="Rubini A."/>
            <person name="Sitrit Y."/>
            <person name="Splivallo R."/>
            <person name="Traeger S."/>
            <person name="Wang M."/>
            <person name="Zifcakova L."/>
            <person name="Wipf D."/>
            <person name="Zambonelli A."/>
            <person name="Paolocci F."/>
            <person name="Nowrousian M."/>
            <person name="Ottonello S."/>
            <person name="Baldrian P."/>
            <person name="Spatafora J.W."/>
            <person name="Henrissat B."/>
            <person name="Nagy L.G."/>
            <person name="Aury J.M."/>
            <person name="Wincker P."/>
            <person name="Grigoriev I.V."/>
            <person name="Bonfante P."/>
            <person name="Martin F.M."/>
        </authorList>
    </citation>
    <scope>NUCLEOTIDE SEQUENCE [LARGE SCALE GENOMIC DNA]</scope>
    <source>
        <strain evidence="1 2">120613-1</strain>
    </source>
</reference>
<dbReference type="AlphaFoldDB" id="A0A3N4J455"/>
<protein>
    <recommendedName>
        <fullName evidence="3">DDE Tnp4 domain-containing protein</fullName>
    </recommendedName>
</protein>
<evidence type="ECO:0000313" key="2">
    <source>
        <dbReference type="Proteomes" id="UP000276215"/>
    </source>
</evidence>
<dbReference type="Proteomes" id="UP000276215">
    <property type="component" value="Unassembled WGS sequence"/>
</dbReference>